<reference evidence="3" key="3">
    <citation type="submission" date="2022-06" db="UniProtKB">
        <authorList>
            <consortium name="EnsemblPlants"/>
        </authorList>
    </citation>
    <scope>IDENTIFICATION</scope>
</reference>
<dbReference type="GeneID" id="125512824"/>
<reference evidence="3" key="2">
    <citation type="submission" date="2018-03" db="EMBL/GenBank/DDBJ databases">
        <title>The Triticum urartu genome reveals the dynamic nature of wheat genome evolution.</title>
        <authorList>
            <person name="Ling H."/>
            <person name="Ma B."/>
            <person name="Shi X."/>
            <person name="Liu H."/>
            <person name="Dong L."/>
            <person name="Sun H."/>
            <person name="Cao Y."/>
            <person name="Gao Q."/>
            <person name="Zheng S."/>
            <person name="Li Y."/>
            <person name="Yu Y."/>
            <person name="Du H."/>
            <person name="Qi M."/>
            <person name="Li Y."/>
            <person name="Yu H."/>
            <person name="Cui Y."/>
            <person name="Wang N."/>
            <person name="Chen C."/>
            <person name="Wu H."/>
            <person name="Zhao Y."/>
            <person name="Zhang J."/>
            <person name="Li Y."/>
            <person name="Zhou W."/>
            <person name="Zhang B."/>
            <person name="Hu W."/>
            <person name="Eijk M."/>
            <person name="Tang J."/>
            <person name="Witsenboer H."/>
            <person name="Zhao S."/>
            <person name="Li Z."/>
            <person name="Zhang A."/>
            <person name="Wang D."/>
            <person name="Liang C."/>
        </authorList>
    </citation>
    <scope>NUCLEOTIDE SEQUENCE [LARGE SCALE GENOMIC DNA]</scope>
    <source>
        <strain evidence="3">cv. G1812</strain>
    </source>
</reference>
<evidence type="ECO:0000256" key="1">
    <source>
        <dbReference type="SAM" id="MobiDB-lite"/>
    </source>
</evidence>
<keyword evidence="2" id="KW-0732">Signal</keyword>
<name>A0A8R7QU57_TRIUA</name>
<dbReference type="RefSeq" id="XP_048533858.1">
    <property type="nucleotide sequence ID" value="XM_048677901.1"/>
</dbReference>
<feature type="signal peptide" evidence="2">
    <location>
        <begin position="1"/>
        <end position="28"/>
    </location>
</feature>
<organism evidence="3 4">
    <name type="scientific">Triticum urartu</name>
    <name type="common">Red wild einkorn</name>
    <name type="synonym">Crithodium urartu</name>
    <dbReference type="NCBI Taxonomy" id="4572"/>
    <lineage>
        <taxon>Eukaryota</taxon>
        <taxon>Viridiplantae</taxon>
        <taxon>Streptophyta</taxon>
        <taxon>Embryophyta</taxon>
        <taxon>Tracheophyta</taxon>
        <taxon>Spermatophyta</taxon>
        <taxon>Magnoliopsida</taxon>
        <taxon>Liliopsida</taxon>
        <taxon>Poales</taxon>
        <taxon>Poaceae</taxon>
        <taxon>BOP clade</taxon>
        <taxon>Pooideae</taxon>
        <taxon>Triticodae</taxon>
        <taxon>Triticeae</taxon>
        <taxon>Triticinae</taxon>
        <taxon>Triticum</taxon>
    </lineage>
</organism>
<sequence length="100" mass="10408">MYPRTTTCFLAAAVALLLLLASYPCAAAALRLPPPPPVLLLGGDAGAFGRSAAREGKELAVGAARRLGHRTPVWRPPSPRPQASQGVYTPTPPPPTSINE</sequence>
<feature type="region of interest" description="Disordered" evidence="1">
    <location>
        <begin position="67"/>
        <end position="100"/>
    </location>
</feature>
<feature type="compositionally biased region" description="Pro residues" evidence="1">
    <location>
        <begin position="90"/>
        <end position="100"/>
    </location>
</feature>
<evidence type="ECO:0000256" key="2">
    <source>
        <dbReference type="SAM" id="SignalP"/>
    </source>
</evidence>
<dbReference type="Proteomes" id="UP000015106">
    <property type="component" value="Chromosome 6"/>
</dbReference>
<protein>
    <submittedName>
        <fullName evidence="3">Uncharacterized protein</fullName>
    </submittedName>
</protein>
<proteinExistence type="predicted"/>
<dbReference type="OrthoDB" id="10569749at2759"/>
<reference evidence="4" key="1">
    <citation type="journal article" date="2013" name="Nature">
        <title>Draft genome of the wheat A-genome progenitor Triticum urartu.</title>
        <authorList>
            <person name="Ling H.Q."/>
            <person name="Zhao S."/>
            <person name="Liu D."/>
            <person name="Wang J."/>
            <person name="Sun H."/>
            <person name="Zhang C."/>
            <person name="Fan H."/>
            <person name="Li D."/>
            <person name="Dong L."/>
            <person name="Tao Y."/>
            <person name="Gao C."/>
            <person name="Wu H."/>
            <person name="Li Y."/>
            <person name="Cui Y."/>
            <person name="Guo X."/>
            <person name="Zheng S."/>
            <person name="Wang B."/>
            <person name="Yu K."/>
            <person name="Liang Q."/>
            <person name="Yang W."/>
            <person name="Lou X."/>
            <person name="Chen J."/>
            <person name="Feng M."/>
            <person name="Jian J."/>
            <person name="Zhang X."/>
            <person name="Luo G."/>
            <person name="Jiang Y."/>
            <person name="Liu J."/>
            <person name="Wang Z."/>
            <person name="Sha Y."/>
            <person name="Zhang B."/>
            <person name="Wu H."/>
            <person name="Tang D."/>
            <person name="Shen Q."/>
            <person name="Xue P."/>
            <person name="Zou S."/>
            <person name="Wang X."/>
            <person name="Liu X."/>
            <person name="Wang F."/>
            <person name="Yang Y."/>
            <person name="An X."/>
            <person name="Dong Z."/>
            <person name="Zhang K."/>
            <person name="Zhang X."/>
            <person name="Luo M.C."/>
            <person name="Dvorak J."/>
            <person name="Tong Y."/>
            <person name="Wang J."/>
            <person name="Yang H."/>
            <person name="Li Z."/>
            <person name="Wang D."/>
            <person name="Zhang A."/>
            <person name="Wang J."/>
        </authorList>
    </citation>
    <scope>NUCLEOTIDE SEQUENCE</scope>
    <source>
        <strain evidence="4">cv. G1812</strain>
    </source>
</reference>
<gene>
    <name evidence="3" type="primary">LOC125512824</name>
</gene>
<accession>A0A8R7QU57</accession>
<evidence type="ECO:0000313" key="4">
    <source>
        <dbReference type="Proteomes" id="UP000015106"/>
    </source>
</evidence>
<feature type="chain" id="PRO_5035730175" evidence="2">
    <location>
        <begin position="29"/>
        <end position="100"/>
    </location>
</feature>
<dbReference type="EnsemblPlants" id="TuG1812G0600003883.01.T01">
    <property type="protein sequence ID" value="TuG1812G0600003883.01.T01"/>
    <property type="gene ID" value="TuG1812G0600003883.01"/>
</dbReference>
<dbReference type="AlphaFoldDB" id="A0A8R7QU57"/>
<keyword evidence="4" id="KW-1185">Reference proteome</keyword>
<dbReference type="Gramene" id="TuG1812G0600003883.01.T01">
    <property type="protein sequence ID" value="TuG1812G0600003883.01.T01"/>
    <property type="gene ID" value="TuG1812G0600003883.01"/>
</dbReference>
<evidence type="ECO:0000313" key="3">
    <source>
        <dbReference type="EnsemblPlants" id="TuG1812G0600003883.01.T01"/>
    </source>
</evidence>
<dbReference type="KEGG" id="tua:125512824"/>